<proteinExistence type="predicted"/>
<accession>A0A2K8SYV0</accession>
<evidence type="ECO:0000313" key="1">
    <source>
        <dbReference type="EMBL" id="AUB39915.1"/>
    </source>
</evidence>
<gene>
    <name evidence="1" type="ORF">COO91_05912</name>
</gene>
<dbReference type="OrthoDB" id="5952844at2"/>
<dbReference type="EMBL" id="CP024785">
    <property type="protein sequence ID" value="AUB39915.1"/>
    <property type="molecule type" value="Genomic_DNA"/>
</dbReference>
<organism evidence="1 2">
    <name type="scientific">Nostoc flagelliforme CCNUN1</name>
    <dbReference type="NCBI Taxonomy" id="2038116"/>
    <lineage>
        <taxon>Bacteria</taxon>
        <taxon>Bacillati</taxon>
        <taxon>Cyanobacteriota</taxon>
        <taxon>Cyanophyceae</taxon>
        <taxon>Nostocales</taxon>
        <taxon>Nostocaceae</taxon>
        <taxon>Nostoc</taxon>
    </lineage>
</organism>
<sequence length="157" mass="17107">MSTAPISATLAQSERDAVLQAIATIKEKLPFLIDLSNEERKALPKMGDKSRAFVSKALEVATQNPEFLPRSFDLDEMRKDVKLFEALYPVLLSLSQLQELLDDTSLAVGSEAYAAALQVYNYAKASGQGAGLDGVVEEMGQRFARKSRKSKPQAAAL</sequence>
<evidence type="ECO:0000313" key="2">
    <source>
        <dbReference type="Proteomes" id="UP000232003"/>
    </source>
</evidence>
<dbReference type="AlphaFoldDB" id="A0A2K8SYV0"/>
<name>A0A2K8SYV0_9NOSO</name>
<dbReference type="Proteomes" id="UP000232003">
    <property type="component" value="Chromosome"/>
</dbReference>
<reference evidence="1" key="1">
    <citation type="submission" date="2017-11" db="EMBL/GenBank/DDBJ databases">
        <title>Complete genome of a free-living desiccation-tolerant cyanobacterium and its photosynthetic adaptation to extreme terrestrial habitat.</title>
        <authorList>
            <person name="Shang J."/>
        </authorList>
    </citation>
    <scope>NUCLEOTIDE SEQUENCE [LARGE SCALE GENOMIC DNA]</scope>
    <source>
        <strain evidence="1">CCNUN1</strain>
    </source>
</reference>
<dbReference type="RefSeq" id="WP_100900788.1">
    <property type="nucleotide sequence ID" value="NZ_CAWNNC010000001.1"/>
</dbReference>
<protein>
    <submittedName>
        <fullName evidence="1">Methyl-accepting chemotaxis protein</fullName>
    </submittedName>
</protein>
<keyword evidence="2" id="KW-1185">Reference proteome</keyword>
<dbReference type="KEGG" id="nfl:COO91_05912"/>